<sequence length="80" mass="8099">MIIGAVAAFCLLLAVLAFLAPRLSRGPERGGKAVAGAGSRQASKAPGKLGHWLAKPFHSAAKAIGKSGRGGRKARGKLPL</sequence>
<proteinExistence type="predicted"/>
<evidence type="ECO:0000256" key="1">
    <source>
        <dbReference type="SAM" id="MobiDB-lite"/>
    </source>
</evidence>
<feature type="region of interest" description="Disordered" evidence="1">
    <location>
        <begin position="24"/>
        <end position="46"/>
    </location>
</feature>
<evidence type="ECO:0000313" key="2">
    <source>
        <dbReference type="EMBL" id="UTI65163.1"/>
    </source>
</evidence>
<organism evidence="2 3">
    <name type="scientific">Paraconexibacter antarcticus</name>
    <dbReference type="NCBI Taxonomy" id="2949664"/>
    <lineage>
        <taxon>Bacteria</taxon>
        <taxon>Bacillati</taxon>
        <taxon>Actinomycetota</taxon>
        <taxon>Thermoleophilia</taxon>
        <taxon>Solirubrobacterales</taxon>
        <taxon>Paraconexibacteraceae</taxon>
        <taxon>Paraconexibacter</taxon>
    </lineage>
</organism>
<evidence type="ECO:0000313" key="3">
    <source>
        <dbReference type="Proteomes" id="UP001056035"/>
    </source>
</evidence>
<protein>
    <submittedName>
        <fullName evidence="2">DUF6411 family protein</fullName>
    </submittedName>
</protein>
<dbReference type="Pfam" id="PF19949">
    <property type="entry name" value="DUF6411"/>
    <property type="match status" value="1"/>
</dbReference>
<gene>
    <name evidence="2" type="ORF">NBH00_02875</name>
</gene>
<accession>A0ABY5DT13</accession>
<dbReference type="EMBL" id="CP098502">
    <property type="protein sequence ID" value="UTI65163.1"/>
    <property type="molecule type" value="Genomic_DNA"/>
</dbReference>
<name>A0ABY5DT13_9ACTN</name>
<dbReference type="InterPro" id="IPR045636">
    <property type="entry name" value="DUF6411"/>
</dbReference>
<dbReference type="RefSeq" id="WP_254571850.1">
    <property type="nucleotide sequence ID" value="NZ_CP098502.1"/>
</dbReference>
<dbReference type="Proteomes" id="UP001056035">
    <property type="component" value="Chromosome"/>
</dbReference>
<reference evidence="2 3" key="1">
    <citation type="submission" date="2022-06" db="EMBL/GenBank/DDBJ databases">
        <title>Paraconexibacter antarcticus.</title>
        <authorList>
            <person name="Kim C.S."/>
        </authorList>
    </citation>
    <scope>NUCLEOTIDE SEQUENCE [LARGE SCALE GENOMIC DNA]</scope>
    <source>
        <strain evidence="2 3">02-257</strain>
    </source>
</reference>
<keyword evidence="3" id="KW-1185">Reference proteome</keyword>